<dbReference type="GO" id="GO:0042910">
    <property type="term" value="F:xenobiotic transmembrane transporter activity"/>
    <property type="evidence" value="ECO:0007669"/>
    <property type="project" value="InterPro"/>
</dbReference>
<feature type="transmembrane region" description="Helical" evidence="9">
    <location>
        <begin position="299"/>
        <end position="324"/>
    </location>
</feature>
<organism evidence="11 12">
    <name type="scientific">Frankia canadensis</name>
    <dbReference type="NCBI Taxonomy" id="1836972"/>
    <lineage>
        <taxon>Bacteria</taxon>
        <taxon>Bacillati</taxon>
        <taxon>Actinomycetota</taxon>
        <taxon>Actinomycetes</taxon>
        <taxon>Frankiales</taxon>
        <taxon>Frankiaceae</taxon>
        <taxon>Frankia</taxon>
    </lineage>
</organism>
<protein>
    <submittedName>
        <fullName evidence="11">Sugar (And other) transporter</fullName>
    </submittedName>
</protein>
<evidence type="ECO:0000313" key="11">
    <source>
        <dbReference type="EMBL" id="SNQ47304.1"/>
    </source>
</evidence>
<evidence type="ECO:0000256" key="7">
    <source>
        <dbReference type="ARBA" id="ARBA00023136"/>
    </source>
</evidence>
<comment type="subcellular location">
    <subcellularLocation>
        <location evidence="1">Cell membrane</location>
        <topology evidence="1">Multi-pass membrane protein</topology>
    </subcellularLocation>
</comment>
<evidence type="ECO:0000256" key="4">
    <source>
        <dbReference type="ARBA" id="ARBA00022475"/>
    </source>
</evidence>
<dbReference type="AlphaFoldDB" id="A0A2I2KNR0"/>
<keyword evidence="5 9" id="KW-0812">Transmembrane</keyword>
<keyword evidence="4" id="KW-1003">Cell membrane</keyword>
<feature type="transmembrane region" description="Helical" evidence="9">
    <location>
        <begin position="273"/>
        <end position="293"/>
    </location>
</feature>
<feature type="transmembrane region" description="Helical" evidence="9">
    <location>
        <begin position="336"/>
        <end position="356"/>
    </location>
</feature>
<dbReference type="InterPro" id="IPR036259">
    <property type="entry name" value="MFS_trans_sf"/>
</dbReference>
<dbReference type="Proteomes" id="UP000234331">
    <property type="component" value="Unassembled WGS sequence"/>
</dbReference>
<dbReference type="RefSeq" id="WP_101831182.1">
    <property type="nucleotide sequence ID" value="NZ_FZMO01000092.1"/>
</dbReference>
<keyword evidence="6 9" id="KW-1133">Transmembrane helix</keyword>
<feature type="transmembrane region" description="Helical" evidence="9">
    <location>
        <begin position="362"/>
        <end position="381"/>
    </location>
</feature>
<feature type="transmembrane region" description="Helical" evidence="9">
    <location>
        <begin position="209"/>
        <end position="230"/>
    </location>
</feature>
<keyword evidence="12" id="KW-1185">Reference proteome</keyword>
<feature type="transmembrane region" description="Helical" evidence="9">
    <location>
        <begin position="97"/>
        <end position="118"/>
    </location>
</feature>
<reference evidence="11 12" key="1">
    <citation type="submission" date="2017-06" db="EMBL/GenBank/DDBJ databases">
        <authorList>
            <person name="Kim H.J."/>
            <person name="Triplett B.A."/>
        </authorList>
    </citation>
    <scope>NUCLEOTIDE SEQUENCE [LARGE SCALE GENOMIC DNA]</scope>
    <source>
        <strain evidence="11">FRACA_ARgP5</strain>
    </source>
</reference>
<proteinExistence type="inferred from homology"/>
<feature type="region of interest" description="Disordered" evidence="8">
    <location>
        <begin position="391"/>
        <end position="460"/>
    </location>
</feature>
<dbReference type="PANTHER" id="PTHR23502">
    <property type="entry name" value="MAJOR FACILITATOR SUPERFAMILY"/>
    <property type="match status" value="1"/>
</dbReference>
<dbReference type="SUPFAM" id="SSF103473">
    <property type="entry name" value="MFS general substrate transporter"/>
    <property type="match status" value="1"/>
</dbReference>
<evidence type="ECO:0000313" key="12">
    <source>
        <dbReference type="Proteomes" id="UP000234331"/>
    </source>
</evidence>
<gene>
    <name evidence="11" type="ORF">FRACA_1810001</name>
</gene>
<name>A0A2I2KNR0_9ACTN</name>
<evidence type="ECO:0000256" key="6">
    <source>
        <dbReference type="ARBA" id="ARBA00022989"/>
    </source>
</evidence>
<sequence length="460" mass="45683">MKRSRLLLVLAALAALGPLSVDMYLPGLPALSADLSSGTSSAQLTLTACLVGLAAGQAVAGPLSDAHGRRPPLLAGLALYTASTALCAAAPSVETLIAARLVQGAAGGAAIVIGRAVVRDLYEGAAVARVFSVLMQITGAAPIIAPLVGGQVLRLTSWRGVFVAIAMLGALLLLATLRWTEETLPRTLRRAGGLGETARSFAALVADRAFVMPALAGGLAFAAMFVYIAGATFVLQELHGLSAQWFSVVFALNGLGIVVAGRLGSRLPARRQLTVGATVSLVGALALLPVAGFGWSLALLLPALALVVAGVGLSMPGSAALAVAGAPRAMAGSASALLGLSQFAIGGFAAPLAGGWGSRDALPMAVIIAVLSTAAAAMSLLSPGGPLASAGSSSPAGPAFPGEPVFQDQSVSSGESGESVDMPTDAAEGRPAVAGLSDPRPASPFLAAPVQPSEHHRVDS</sequence>
<dbReference type="GO" id="GO:0005886">
    <property type="term" value="C:plasma membrane"/>
    <property type="evidence" value="ECO:0007669"/>
    <property type="project" value="UniProtKB-SubCell"/>
</dbReference>
<dbReference type="CDD" id="cd17320">
    <property type="entry name" value="MFS_MdfA_MDR_like"/>
    <property type="match status" value="1"/>
</dbReference>
<evidence type="ECO:0000256" key="9">
    <source>
        <dbReference type="SAM" id="Phobius"/>
    </source>
</evidence>
<dbReference type="InterPro" id="IPR011701">
    <property type="entry name" value="MFS"/>
</dbReference>
<evidence type="ECO:0000256" key="2">
    <source>
        <dbReference type="ARBA" id="ARBA00006236"/>
    </source>
</evidence>
<feature type="domain" description="Major facilitator superfamily (MFS) profile" evidence="10">
    <location>
        <begin position="6"/>
        <end position="387"/>
    </location>
</feature>
<keyword evidence="3" id="KW-0813">Transport</keyword>
<dbReference type="GO" id="GO:1990961">
    <property type="term" value="P:xenobiotic detoxification by transmembrane export across the plasma membrane"/>
    <property type="evidence" value="ECO:0007669"/>
    <property type="project" value="InterPro"/>
</dbReference>
<evidence type="ECO:0000256" key="8">
    <source>
        <dbReference type="SAM" id="MobiDB-lite"/>
    </source>
</evidence>
<dbReference type="OrthoDB" id="3210429at2"/>
<dbReference type="Pfam" id="PF07690">
    <property type="entry name" value="MFS_1"/>
    <property type="match status" value="1"/>
</dbReference>
<dbReference type="PANTHER" id="PTHR23502:SF132">
    <property type="entry name" value="POLYAMINE TRANSPORTER 2-RELATED"/>
    <property type="match status" value="1"/>
</dbReference>
<keyword evidence="7 9" id="KW-0472">Membrane</keyword>
<feature type="transmembrane region" description="Helical" evidence="9">
    <location>
        <begin position="42"/>
        <end position="61"/>
    </location>
</feature>
<accession>A0A2I2KNR0</accession>
<evidence type="ECO:0000256" key="3">
    <source>
        <dbReference type="ARBA" id="ARBA00022448"/>
    </source>
</evidence>
<feature type="transmembrane region" description="Helical" evidence="9">
    <location>
        <begin position="130"/>
        <end position="149"/>
    </location>
</feature>
<dbReference type="NCBIfam" id="TIGR00710">
    <property type="entry name" value="efflux_Bcr_CflA"/>
    <property type="match status" value="1"/>
</dbReference>
<feature type="transmembrane region" description="Helical" evidence="9">
    <location>
        <begin position="161"/>
        <end position="180"/>
    </location>
</feature>
<dbReference type="Gene3D" id="1.20.1720.10">
    <property type="entry name" value="Multidrug resistance protein D"/>
    <property type="match status" value="1"/>
</dbReference>
<dbReference type="EMBL" id="FZMO01000092">
    <property type="protein sequence ID" value="SNQ47304.1"/>
    <property type="molecule type" value="Genomic_DNA"/>
</dbReference>
<evidence type="ECO:0000256" key="5">
    <source>
        <dbReference type="ARBA" id="ARBA00022692"/>
    </source>
</evidence>
<feature type="compositionally biased region" description="Low complexity" evidence="8">
    <location>
        <begin position="407"/>
        <end position="421"/>
    </location>
</feature>
<dbReference type="PROSITE" id="PS50850">
    <property type="entry name" value="MFS"/>
    <property type="match status" value="1"/>
</dbReference>
<feature type="transmembrane region" description="Helical" evidence="9">
    <location>
        <begin position="73"/>
        <end position="91"/>
    </location>
</feature>
<evidence type="ECO:0000256" key="1">
    <source>
        <dbReference type="ARBA" id="ARBA00004651"/>
    </source>
</evidence>
<dbReference type="InterPro" id="IPR020846">
    <property type="entry name" value="MFS_dom"/>
</dbReference>
<evidence type="ECO:0000259" key="10">
    <source>
        <dbReference type="PROSITE" id="PS50850"/>
    </source>
</evidence>
<dbReference type="InterPro" id="IPR004812">
    <property type="entry name" value="Efflux_drug-R_Bcr/CmlA"/>
</dbReference>
<comment type="similarity">
    <text evidence="2">Belongs to the major facilitator superfamily. Bcr/CmlA family.</text>
</comment>
<feature type="transmembrane region" description="Helical" evidence="9">
    <location>
        <begin position="242"/>
        <end position="261"/>
    </location>
</feature>